<evidence type="ECO:0000256" key="9">
    <source>
        <dbReference type="ARBA" id="ARBA00023136"/>
    </source>
</evidence>
<feature type="domain" description="TonB-dependent receptor plug" evidence="15">
    <location>
        <begin position="64"/>
        <end position="173"/>
    </location>
</feature>
<evidence type="ECO:0000256" key="3">
    <source>
        <dbReference type="ARBA" id="ARBA00022452"/>
    </source>
</evidence>
<dbReference type="Proteomes" id="UP000285232">
    <property type="component" value="Unassembled WGS sequence"/>
</dbReference>
<keyword evidence="7" id="KW-0406">Ion transport</keyword>
<organism evidence="16 17">
    <name type="scientific">Aurantiacibacter aquimixticola</name>
    <dbReference type="NCBI Taxonomy" id="1958945"/>
    <lineage>
        <taxon>Bacteria</taxon>
        <taxon>Pseudomonadati</taxon>
        <taxon>Pseudomonadota</taxon>
        <taxon>Alphaproteobacteria</taxon>
        <taxon>Sphingomonadales</taxon>
        <taxon>Erythrobacteraceae</taxon>
        <taxon>Aurantiacibacter</taxon>
    </lineage>
</organism>
<dbReference type="RefSeq" id="WP_120049050.1">
    <property type="nucleotide sequence ID" value="NZ_RAHX01000001.1"/>
</dbReference>
<evidence type="ECO:0000256" key="8">
    <source>
        <dbReference type="ARBA" id="ARBA00023077"/>
    </source>
</evidence>
<evidence type="ECO:0000256" key="12">
    <source>
        <dbReference type="RuleBase" id="RU003357"/>
    </source>
</evidence>
<keyword evidence="13" id="KW-0732">Signal</keyword>
<evidence type="ECO:0000256" key="11">
    <source>
        <dbReference type="PROSITE-ProRule" id="PRU01360"/>
    </source>
</evidence>
<keyword evidence="5 11" id="KW-0812">Transmembrane</keyword>
<dbReference type="InterPro" id="IPR039426">
    <property type="entry name" value="TonB-dep_rcpt-like"/>
</dbReference>
<dbReference type="SUPFAM" id="SSF56935">
    <property type="entry name" value="Porins"/>
    <property type="match status" value="1"/>
</dbReference>
<keyword evidence="9 11" id="KW-0472">Membrane</keyword>
<keyword evidence="17" id="KW-1185">Reference proteome</keyword>
<proteinExistence type="inferred from homology"/>
<evidence type="ECO:0000256" key="5">
    <source>
        <dbReference type="ARBA" id="ARBA00022692"/>
    </source>
</evidence>
<gene>
    <name evidence="16" type="ORF">D6201_12370</name>
</gene>
<dbReference type="CDD" id="cd01347">
    <property type="entry name" value="ligand_gated_channel"/>
    <property type="match status" value="1"/>
</dbReference>
<dbReference type="InterPro" id="IPR000531">
    <property type="entry name" value="Beta-barrel_TonB"/>
</dbReference>
<protein>
    <submittedName>
        <fullName evidence="16">TonB-dependent receptor</fullName>
    </submittedName>
</protein>
<evidence type="ECO:0000256" key="1">
    <source>
        <dbReference type="ARBA" id="ARBA00004571"/>
    </source>
</evidence>
<evidence type="ECO:0000313" key="16">
    <source>
        <dbReference type="EMBL" id="RJY10041.1"/>
    </source>
</evidence>
<feature type="chain" id="PRO_5019255505" evidence="13">
    <location>
        <begin position="32"/>
        <end position="766"/>
    </location>
</feature>
<evidence type="ECO:0000256" key="13">
    <source>
        <dbReference type="SAM" id="SignalP"/>
    </source>
</evidence>
<dbReference type="GO" id="GO:0006826">
    <property type="term" value="P:iron ion transport"/>
    <property type="evidence" value="ECO:0007669"/>
    <property type="project" value="UniProtKB-KW"/>
</dbReference>
<evidence type="ECO:0000259" key="14">
    <source>
        <dbReference type="Pfam" id="PF00593"/>
    </source>
</evidence>
<dbReference type="AlphaFoldDB" id="A0A419RW84"/>
<accession>A0A419RW84</accession>
<comment type="similarity">
    <text evidence="11 12">Belongs to the TonB-dependent receptor family.</text>
</comment>
<dbReference type="Pfam" id="PF00593">
    <property type="entry name" value="TonB_dep_Rec_b-barrel"/>
    <property type="match status" value="1"/>
</dbReference>
<reference evidence="16 17" key="1">
    <citation type="journal article" date="2017" name="Int. J. Syst. Evol. Microbiol.">
        <title>Erythrobacter aquimixticola sp. nov., isolated from the junction between the ocean and a freshwater spring.</title>
        <authorList>
            <person name="Park S."/>
            <person name="Jung Y.T."/>
            <person name="Choi S.J."/>
            <person name="Yoon J.H."/>
        </authorList>
    </citation>
    <scope>NUCLEOTIDE SEQUENCE [LARGE SCALE GENOMIC DNA]</scope>
    <source>
        <strain evidence="16 17">JSSK-14</strain>
    </source>
</reference>
<keyword evidence="8 12" id="KW-0798">TonB box</keyword>
<comment type="subcellular location">
    <subcellularLocation>
        <location evidence="1 11">Cell outer membrane</location>
        <topology evidence="1 11">Multi-pass membrane protein</topology>
    </subcellularLocation>
</comment>
<dbReference type="GO" id="GO:0009279">
    <property type="term" value="C:cell outer membrane"/>
    <property type="evidence" value="ECO:0007669"/>
    <property type="project" value="UniProtKB-SubCell"/>
</dbReference>
<keyword evidence="4" id="KW-0410">Iron transport</keyword>
<sequence length="766" mass="82642">MTKARLLNTAAKPLARALAASALLVSGTALAQEADQSATDEVVQDPQAEDGAIIVTAQRRAQNLQDVPAAVTALSAEMLENRQIADTNDLQNQIPNVVISTGTGTANSARIFFRGIGEDESRGAIDPAVGIYIDNVYLGRTVGSLIDLVDVEQIEVLRGPQGTLYGRNTNGGAIKISSVRPQLLENSLAGEFSYGNYDRWSARASANVALGDESAVRLSFLQRERDGYFTLNPNGDFASQAGTRVGDEQVTALRGSIFTELTDNWSFLGIVDYTDDNSEPVPSSIITQSDDPDVVTDRDGDLFTIEPAPGTTCSSFVPAGFQPLGCFTDFESDVQNFGLSGQITGEFDNFTVSSITAYRTLNDNLSTHITFPYFQETDQDQFSQELLLNTNFDGAFNVVTGVYYYTEDAFIDFDFVFPFDVLTETESFAVFGQANVELGALTLTGGLRWTTEDRTVTGNAGGPLAGFGTGIVREFDTDNVTYTGKVDYSFTDDVLVYASYSTGFKTPGASPDCFSPAACFAPVDEESLDAFEVGLRSQFFDGMATFNATYFYNDYQDLQISGTLPNGAFTRINAGAAQIQGVELETSFNPLDGLTIYANGSWLDAEYDDLNFNQAGLLTNSTNTAPGAICTNATATPGSSEYEGQIVDCALGLDLKNAPEWKGLLGFNYEILTGPGEVFFGADLAYESDSFALVANPPGSLVEPGFRVDARIGFEADNERWRVTLWGKNLTDREYFRASTNTNGLGNQAYPAPPLTFGVDVGFRFD</sequence>
<evidence type="ECO:0000313" key="17">
    <source>
        <dbReference type="Proteomes" id="UP000285232"/>
    </source>
</evidence>
<dbReference type="Pfam" id="PF07715">
    <property type="entry name" value="Plug"/>
    <property type="match status" value="1"/>
</dbReference>
<comment type="caution">
    <text evidence="16">The sequence shown here is derived from an EMBL/GenBank/DDBJ whole genome shotgun (WGS) entry which is preliminary data.</text>
</comment>
<dbReference type="Gene3D" id="2.40.170.20">
    <property type="entry name" value="TonB-dependent receptor, beta-barrel domain"/>
    <property type="match status" value="1"/>
</dbReference>
<name>A0A419RW84_9SPHN</name>
<feature type="domain" description="TonB-dependent receptor-like beta-barrel" evidence="14">
    <location>
        <begin position="324"/>
        <end position="730"/>
    </location>
</feature>
<dbReference type="PANTHER" id="PTHR32552">
    <property type="entry name" value="FERRICHROME IRON RECEPTOR-RELATED"/>
    <property type="match status" value="1"/>
</dbReference>
<keyword evidence="3 11" id="KW-1134">Transmembrane beta strand</keyword>
<keyword evidence="2 11" id="KW-0813">Transport</keyword>
<keyword evidence="16" id="KW-0675">Receptor</keyword>
<evidence type="ECO:0000256" key="4">
    <source>
        <dbReference type="ARBA" id="ARBA00022496"/>
    </source>
</evidence>
<dbReference type="PROSITE" id="PS52016">
    <property type="entry name" value="TONB_DEPENDENT_REC_3"/>
    <property type="match status" value="1"/>
</dbReference>
<dbReference type="PANTHER" id="PTHR32552:SF81">
    <property type="entry name" value="TONB-DEPENDENT OUTER MEMBRANE RECEPTOR"/>
    <property type="match status" value="1"/>
</dbReference>
<evidence type="ECO:0000256" key="2">
    <source>
        <dbReference type="ARBA" id="ARBA00022448"/>
    </source>
</evidence>
<evidence type="ECO:0000256" key="7">
    <source>
        <dbReference type="ARBA" id="ARBA00023065"/>
    </source>
</evidence>
<dbReference type="EMBL" id="RAHX01000001">
    <property type="protein sequence ID" value="RJY10041.1"/>
    <property type="molecule type" value="Genomic_DNA"/>
</dbReference>
<keyword evidence="6" id="KW-0408">Iron</keyword>
<dbReference type="OrthoDB" id="9760333at2"/>
<evidence type="ECO:0000256" key="10">
    <source>
        <dbReference type="ARBA" id="ARBA00023237"/>
    </source>
</evidence>
<dbReference type="InterPro" id="IPR012910">
    <property type="entry name" value="Plug_dom"/>
</dbReference>
<evidence type="ECO:0000259" key="15">
    <source>
        <dbReference type="Pfam" id="PF07715"/>
    </source>
</evidence>
<dbReference type="InterPro" id="IPR036942">
    <property type="entry name" value="Beta-barrel_TonB_sf"/>
</dbReference>
<feature type="signal peptide" evidence="13">
    <location>
        <begin position="1"/>
        <end position="31"/>
    </location>
</feature>
<keyword evidence="10 11" id="KW-0998">Cell outer membrane</keyword>
<evidence type="ECO:0000256" key="6">
    <source>
        <dbReference type="ARBA" id="ARBA00023004"/>
    </source>
</evidence>